<accession>A0A6C0JPQ8</accession>
<dbReference type="EMBL" id="MN740686">
    <property type="protein sequence ID" value="QHU07755.1"/>
    <property type="molecule type" value="Genomic_DNA"/>
</dbReference>
<proteinExistence type="predicted"/>
<sequence>MNNSNISDNDILNRHINPLKRKSSFYSCECFFCKFPNYYEKS</sequence>
<reference evidence="1" key="1">
    <citation type="journal article" date="2020" name="Nature">
        <title>Giant virus diversity and host interactions through global metagenomics.</title>
        <authorList>
            <person name="Schulz F."/>
            <person name="Roux S."/>
            <person name="Paez-Espino D."/>
            <person name="Jungbluth S."/>
            <person name="Walsh D.A."/>
            <person name="Denef V.J."/>
            <person name="McMahon K.D."/>
            <person name="Konstantinidis K.T."/>
            <person name="Eloe-Fadrosh E.A."/>
            <person name="Kyrpides N.C."/>
            <person name="Woyke T."/>
        </authorList>
    </citation>
    <scope>NUCLEOTIDE SEQUENCE</scope>
    <source>
        <strain evidence="1">GVMAG-S-1041349-163</strain>
    </source>
</reference>
<name>A0A6C0JPQ8_9ZZZZ</name>
<dbReference type="AlphaFoldDB" id="A0A6C0JPQ8"/>
<evidence type="ECO:0000313" key="1">
    <source>
        <dbReference type="EMBL" id="QHU07755.1"/>
    </source>
</evidence>
<organism evidence="1">
    <name type="scientific">viral metagenome</name>
    <dbReference type="NCBI Taxonomy" id="1070528"/>
    <lineage>
        <taxon>unclassified sequences</taxon>
        <taxon>metagenomes</taxon>
        <taxon>organismal metagenomes</taxon>
    </lineage>
</organism>
<protein>
    <submittedName>
        <fullName evidence="1">Uncharacterized protein</fullName>
    </submittedName>
</protein>